<dbReference type="InterPro" id="IPR051579">
    <property type="entry name" value="DDR_Transcriptional_Reg"/>
</dbReference>
<keyword evidence="11" id="KW-0131">Cell cycle</keyword>
<evidence type="ECO:0000259" key="16">
    <source>
        <dbReference type="PROSITE" id="PS50172"/>
    </source>
</evidence>
<dbReference type="PANTHER" id="PTHR23196">
    <property type="entry name" value="PAX TRANSCRIPTION ACTIVATION DOMAIN INTERACTING PROTEIN"/>
    <property type="match status" value="1"/>
</dbReference>
<dbReference type="GO" id="GO:0005694">
    <property type="term" value="C:chromosome"/>
    <property type="evidence" value="ECO:0007669"/>
    <property type="project" value="UniProtKB-SubCell"/>
</dbReference>
<organism evidence="17">
    <name type="scientific">Culex pipiens</name>
    <name type="common">House mosquito</name>
    <dbReference type="NCBI Taxonomy" id="7175"/>
    <lineage>
        <taxon>Eukaryota</taxon>
        <taxon>Metazoa</taxon>
        <taxon>Ecdysozoa</taxon>
        <taxon>Arthropoda</taxon>
        <taxon>Hexapoda</taxon>
        <taxon>Insecta</taxon>
        <taxon>Pterygota</taxon>
        <taxon>Neoptera</taxon>
        <taxon>Endopterygota</taxon>
        <taxon>Diptera</taxon>
        <taxon>Nematocera</taxon>
        <taxon>Culicoidea</taxon>
        <taxon>Culicidae</taxon>
        <taxon>Culicinae</taxon>
        <taxon>Culicini</taxon>
        <taxon>Culex</taxon>
        <taxon>Culex</taxon>
    </lineage>
</organism>
<proteinExistence type="predicted"/>
<evidence type="ECO:0000256" key="2">
    <source>
        <dbReference type="ARBA" id="ARBA00004286"/>
    </source>
</evidence>
<dbReference type="CDD" id="cd18432">
    <property type="entry name" value="BRCT_PAXIP1_rpt6_like"/>
    <property type="match status" value="1"/>
</dbReference>
<feature type="compositionally biased region" description="Basic and acidic residues" evidence="14">
    <location>
        <begin position="861"/>
        <end position="881"/>
    </location>
</feature>
<evidence type="ECO:0000256" key="8">
    <source>
        <dbReference type="ARBA" id="ARBA00022843"/>
    </source>
</evidence>
<dbReference type="CDD" id="cd17744">
    <property type="entry name" value="BRCT_MDC1_rpt1"/>
    <property type="match status" value="1"/>
</dbReference>
<evidence type="ECO:0000256" key="1">
    <source>
        <dbReference type="ARBA" id="ARBA00004123"/>
    </source>
</evidence>
<dbReference type="SUPFAM" id="SSF52113">
    <property type="entry name" value="BRCT domain"/>
    <property type="match status" value="1"/>
</dbReference>
<keyword evidence="8" id="KW-0832">Ubl conjugation</keyword>
<feature type="region of interest" description="Disordered" evidence="14">
    <location>
        <begin position="670"/>
        <end position="814"/>
    </location>
</feature>
<accession>A0A8D7ZUY6</accession>
<protein>
    <recommendedName>
        <fullName evidence="3">Mediator of DNA damage checkpoint protein 1</fullName>
    </recommendedName>
    <alternativeName>
        <fullName evidence="13">PAX transactivation activation domain-interacting protein</fullName>
    </alternativeName>
    <alternativeName>
        <fullName evidence="12">PAX-interacting protein 1</fullName>
    </alternativeName>
</protein>
<evidence type="ECO:0000259" key="15">
    <source>
        <dbReference type="PROSITE" id="PS50006"/>
    </source>
</evidence>
<keyword evidence="4" id="KW-0158">Chromosome</keyword>
<feature type="compositionally biased region" description="Basic and acidic residues" evidence="14">
    <location>
        <begin position="358"/>
        <end position="368"/>
    </location>
</feature>
<keyword evidence="9" id="KW-0007">Acetylation</keyword>
<feature type="compositionally biased region" description="Low complexity" evidence="14">
    <location>
        <begin position="1039"/>
        <end position="1057"/>
    </location>
</feature>
<keyword evidence="7" id="KW-0227">DNA damage</keyword>
<evidence type="ECO:0000256" key="7">
    <source>
        <dbReference type="ARBA" id="ARBA00022763"/>
    </source>
</evidence>
<evidence type="ECO:0000256" key="14">
    <source>
        <dbReference type="SAM" id="MobiDB-lite"/>
    </source>
</evidence>
<dbReference type="InterPro" id="IPR008984">
    <property type="entry name" value="SMAD_FHA_dom_sf"/>
</dbReference>
<dbReference type="CDD" id="cd00060">
    <property type="entry name" value="FHA"/>
    <property type="match status" value="1"/>
</dbReference>
<evidence type="ECO:0000256" key="6">
    <source>
        <dbReference type="ARBA" id="ARBA00022737"/>
    </source>
</evidence>
<feature type="compositionally biased region" description="Basic and acidic residues" evidence="14">
    <location>
        <begin position="317"/>
        <end position="338"/>
    </location>
</feature>
<feature type="domain" description="FHA" evidence="15">
    <location>
        <begin position="23"/>
        <end position="72"/>
    </location>
</feature>
<keyword evidence="5" id="KW-1017">Isopeptide bond</keyword>
<feature type="compositionally biased region" description="Acidic residues" evidence="14">
    <location>
        <begin position="728"/>
        <end position="737"/>
    </location>
</feature>
<dbReference type="AlphaFoldDB" id="A0A8D7ZUY6"/>
<evidence type="ECO:0000256" key="13">
    <source>
        <dbReference type="ARBA" id="ARBA00030146"/>
    </source>
</evidence>
<dbReference type="GO" id="GO:0006974">
    <property type="term" value="P:DNA damage response"/>
    <property type="evidence" value="ECO:0007669"/>
    <property type="project" value="UniProtKB-KW"/>
</dbReference>
<feature type="region of interest" description="Disordered" evidence="14">
    <location>
        <begin position="295"/>
        <end position="445"/>
    </location>
</feature>
<dbReference type="PANTHER" id="PTHR23196:SF1">
    <property type="entry name" value="PAX-INTERACTING PROTEIN 1"/>
    <property type="match status" value="1"/>
</dbReference>
<dbReference type="Pfam" id="PF16770">
    <property type="entry name" value="RTT107_BRCT_5"/>
    <property type="match status" value="1"/>
</dbReference>
<evidence type="ECO:0000256" key="10">
    <source>
        <dbReference type="ARBA" id="ARBA00023242"/>
    </source>
</evidence>
<evidence type="ECO:0000256" key="3">
    <source>
        <dbReference type="ARBA" id="ARBA00015014"/>
    </source>
</evidence>
<dbReference type="PROSITE" id="PS50006">
    <property type="entry name" value="FHA_DOMAIN"/>
    <property type="match status" value="1"/>
</dbReference>
<name>A0A8D7ZUY6_CULPI</name>
<feature type="compositionally biased region" description="Low complexity" evidence="14">
    <location>
        <begin position="914"/>
        <end position="932"/>
    </location>
</feature>
<evidence type="ECO:0000256" key="5">
    <source>
        <dbReference type="ARBA" id="ARBA00022499"/>
    </source>
</evidence>
<dbReference type="InterPro" id="IPR036420">
    <property type="entry name" value="BRCT_dom_sf"/>
</dbReference>
<feature type="compositionally biased region" description="Low complexity" evidence="14">
    <location>
        <begin position="765"/>
        <end position="791"/>
    </location>
</feature>
<evidence type="ECO:0000256" key="9">
    <source>
        <dbReference type="ARBA" id="ARBA00022990"/>
    </source>
</evidence>
<evidence type="ECO:0000313" key="17">
    <source>
        <dbReference type="EMBL" id="CAG6445006.1"/>
    </source>
</evidence>
<dbReference type="PROSITE" id="PS50172">
    <property type="entry name" value="BRCT"/>
    <property type="match status" value="1"/>
</dbReference>
<comment type="subcellular location">
    <subcellularLocation>
        <location evidence="2">Chromosome</location>
    </subcellularLocation>
    <subcellularLocation>
        <location evidence="1">Nucleus</location>
    </subcellularLocation>
</comment>
<feature type="region of interest" description="Disordered" evidence="14">
    <location>
        <begin position="847"/>
        <end position="1067"/>
    </location>
</feature>
<feature type="compositionally biased region" description="Acidic residues" evidence="14">
    <location>
        <begin position="424"/>
        <end position="433"/>
    </location>
</feature>
<evidence type="ECO:0000256" key="4">
    <source>
        <dbReference type="ARBA" id="ARBA00022454"/>
    </source>
</evidence>
<keyword evidence="6" id="KW-0677">Repeat</keyword>
<feature type="compositionally biased region" description="Low complexity" evidence="14">
    <location>
        <begin position="387"/>
        <end position="398"/>
    </location>
</feature>
<evidence type="ECO:0000256" key="11">
    <source>
        <dbReference type="ARBA" id="ARBA00023306"/>
    </source>
</evidence>
<reference evidence="17" key="1">
    <citation type="submission" date="2021-05" db="EMBL/GenBank/DDBJ databases">
        <authorList>
            <person name="Alioto T."/>
            <person name="Alioto T."/>
            <person name="Gomez Garrido J."/>
        </authorList>
    </citation>
    <scope>NUCLEOTIDE SEQUENCE</scope>
</reference>
<evidence type="ECO:0000256" key="12">
    <source>
        <dbReference type="ARBA" id="ARBA00023858"/>
    </source>
</evidence>
<keyword evidence="10" id="KW-0539">Nucleus</keyword>
<dbReference type="Gene3D" id="2.60.200.20">
    <property type="match status" value="1"/>
</dbReference>
<dbReference type="SUPFAM" id="SSF49879">
    <property type="entry name" value="SMAD/FHA domain"/>
    <property type="match status" value="1"/>
</dbReference>
<dbReference type="InterPro" id="IPR000253">
    <property type="entry name" value="FHA_dom"/>
</dbReference>
<feature type="compositionally biased region" description="Low complexity" evidence="14">
    <location>
        <begin position="965"/>
        <end position="993"/>
    </location>
</feature>
<dbReference type="EMBL" id="HBUE01004019">
    <property type="protein sequence ID" value="CAG6445006.1"/>
    <property type="molecule type" value="Transcribed_RNA"/>
</dbReference>
<feature type="domain" description="BRCT" evidence="16">
    <location>
        <begin position="1078"/>
        <end position="1142"/>
    </location>
</feature>
<dbReference type="Gene3D" id="3.40.50.10190">
    <property type="entry name" value="BRCT domain"/>
    <property type="match status" value="2"/>
</dbReference>
<dbReference type="GO" id="GO:0044666">
    <property type="term" value="C:MLL3/4 complex"/>
    <property type="evidence" value="ECO:0007669"/>
    <property type="project" value="TreeGrafter"/>
</dbReference>
<sequence>MDSDYQMFLVVNDDRHRLKQGITLLGSADNDRYSVIRLDEKSVCGKHAAVRCNPATQELHIMDLCSHSGTTLARSPSASSFQELAPLEWHAVPNGARITIGSVVQCRAEIDTLLGGGSGGARRSSRLGSASFFEDSADFIDCSLEEPSSLKSRSNLQQTGTLNALTVSNDAKAGETSLQRDSFVVPATQPQKGASTSIQVNESQNANVIGAGPEDDLDDDDLFYIPETQECNEDASANASQVIDPIGNTIGTGDKEDDFLCFESQDERNTGDGLFNNPYVELASQNLLQNLDESYKQPERKSIAPDRSVDSISFHGKLPEQSKADETDEDLSKLEWNETKNTTKGTDPREGSVTPELEFNKPPEKPRVESVTPDLDFDRITPQQEPLKLASTSKLSLSKKVEEPQDRAESVTPDLDFGKRKEGEEEEDDDEEAGILPNQEAFNRSECQLNPYELATQAMVPDGEGEKDEDDPYLLATQAMPVERETHSTSVYDLATQAEPSTSKANLSSAFKVPAAPAPQVNDEDDDEDDVYDLATQQLPPQKLTTARSLRKVNVKLTNWATSRSHNTSLRANKEFELDAFDVATQALPVDDAYDLATQALPQGGREGDDDDADVENDTIPLALPEDAYEMQTQALVAKDSRGSLVDEDDPEVTRNFRPAVNSTCRPSMIGRQMEEEDKEEELNISPSSNKENRTEVNEGGGRGKVGLRTAKRLASTQDDLLGFTEPTETEDLDDEYCLAATMPMADEEKDRSRKSVFKVPENRSAASSTKSSRTGASSSSSSTNSAMETPSRSKPDTDTCSFEFNTPEHPFLNMAKKETILAVSDMIKSQQPKALDRLARKNKYIFGDSSDEDQDPNEPVFKKQDSKLSVMKYDRDEPKVEQPIASSAAERRSARDKKKNKRFSEDGEEDTSSSKASTSSSKSKASTSSRSAPKKQIDESVDYAPSVTVSESTTRSRKRKAAEEAPSAPAAEPKPSKSSKTATAVAEVAPEPAKTRGRPKRTVVELPPPQPKVEPKQDRTSKRTKQKQPPEEDDGESASEANTSTGSTESSSSGTRKSSRVAKPRLMFTKMSPEPYKRMITRAGGTIVDLPELASILVSDRVYRTYKFLCAMARGIPIVGQPYLEEVQRRRELVDPWDFILADGEMERRFKFSLKKSLQLASEAKIFQDYSMFVTPSTKPPPDELQLIMASAGGRVIKFPGQQPKHADKLFVVSHVDDKQLWPKMREMYPSITIISTEGFMQSVMQHYKHFRNYRLT</sequence>
<feature type="compositionally biased region" description="Basic and acidic residues" evidence="14">
    <location>
        <begin position="295"/>
        <end position="309"/>
    </location>
</feature>
<dbReference type="InterPro" id="IPR001357">
    <property type="entry name" value="BRCT_dom"/>
</dbReference>
<feature type="compositionally biased region" description="Basic and acidic residues" evidence="14">
    <location>
        <begin position="399"/>
        <end position="409"/>
    </location>
</feature>